<proteinExistence type="predicted"/>
<dbReference type="Pfam" id="PF14645">
    <property type="entry name" value="Chibby"/>
    <property type="match status" value="1"/>
</dbReference>
<protein>
    <submittedName>
        <fullName evidence="3">Chibby 1, beta catenin antagonist</fullName>
    </submittedName>
</protein>
<evidence type="ECO:0000256" key="1">
    <source>
        <dbReference type="SAM" id="Coils"/>
    </source>
</evidence>
<dbReference type="CDD" id="cd07429">
    <property type="entry name" value="Cby_like"/>
    <property type="match status" value="1"/>
</dbReference>
<keyword evidence="1" id="KW-0175">Coiled coil</keyword>
<feature type="compositionally biased region" description="Low complexity" evidence="2">
    <location>
        <begin position="178"/>
        <end position="188"/>
    </location>
</feature>
<dbReference type="GeneTree" id="ENSGT00940000153137"/>
<evidence type="ECO:0000256" key="2">
    <source>
        <dbReference type="SAM" id="MobiDB-lite"/>
    </source>
</evidence>
<keyword evidence="4" id="KW-1185">Reference proteome</keyword>
<organism evidence="3 4">
    <name type="scientific">Ficedula albicollis</name>
    <name type="common">Collared flycatcher</name>
    <name type="synonym">Muscicapa albicollis</name>
    <dbReference type="NCBI Taxonomy" id="59894"/>
    <lineage>
        <taxon>Eukaryota</taxon>
        <taxon>Metazoa</taxon>
        <taxon>Chordata</taxon>
        <taxon>Craniata</taxon>
        <taxon>Vertebrata</taxon>
        <taxon>Euteleostomi</taxon>
        <taxon>Archelosauria</taxon>
        <taxon>Archosauria</taxon>
        <taxon>Dinosauria</taxon>
        <taxon>Saurischia</taxon>
        <taxon>Theropoda</taxon>
        <taxon>Coelurosauria</taxon>
        <taxon>Aves</taxon>
        <taxon>Neognathae</taxon>
        <taxon>Neoaves</taxon>
        <taxon>Telluraves</taxon>
        <taxon>Australaves</taxon>
        <taxon>Passeriformes</taxon>
        <taxon>Muscicapidae</taxon>
        <taxon>Ficedula</taxon>
    </lineage>
</organism>
<reference evidence="3 4" key="1">
    <citation type="journal article" date="2012" name="Nature">
        <title>The genomic landscape of species divergence in Ficedula flycatchers.</title>
        <authorList>
            <person name="Ellegren H."/>
            <person name="Smeds L."/>
            <person name="Burri R."/>
            <person name="Olason P.I."/>
            <person name="Backstrom N."/>
            <person name="Kawakami T."/>
            <person name="Kunstner A."/>
            <person name="Makinen H."/>
            <person name="Nadachowska-Brzyska K."/>
            <person name="Qvarnstrom A."/>
            <person name="Uebbing S."/>
            <person name="Wolf J.B."/>
        </authorList>
    </citation>
    <scope>NUCLEOTIDE SEQUENCE [LARGE SCALE GENOMIC DNA]</scope>
</reference>
<feature type="compositionally biased region" description="Low complexity" evidence="2">
    <location>
        <begin position="62"/>
        <end position="72"/>
    </location>
</feature>
<dbReference type="Proteomes" id="UP000016665">
    <property type="component" value="Chromosome 1A"/>
</dbReference>
<evidence type="ECO:0000313" key="3">
    <source>
        <dbReference type="Ensembl" id="ENSFALP00000030982.1"/>
    </source>
</evidence>
<reference evidence="3" key="2">
    <citation type="submission" date="2025-08" db="UniProtKB">
        <authorList>
            <consortium name="Ensembl"/>
        </authorList>
    </citation>
    <scope>IDENTIFICATION</scope>
</reference>
<dbReference type="PANTHER" id="PTHR21533:SF20">
    <property type="entry name" value="PROTEIN CHIBBY HOMOLOG 1"/>
    <property type="match status" value="1"/>
</dbReference>
<gene>
    <name evidence="3" type="primary">CBY1</name>
</gene>
<feature type="region of interest" description="Disordered" evidence="2">
    <location>
        <begin position="1"/>
        <end position="149"/>
    </location>
</feature>
<reference evidence="3" key="3">
    <citation type="submission" date="2025-09" db="UniProtKB">
        <authorList>
            <consortium name="Ensembl"/>
        </authorList>
    </citation>
    <scope>IDENTIFICATION</scope>
</reference>
<feature type="region of interest" description="Disordered" evidence="2">
    <location>
        <begin position="178"/>
        <end position="201"/>
    </location>
</feature>
<dbReference type="PANTHER" id="PTHR21533">
    <property type="entry name" value="LEUCINE-RICH PROTEIN"/>
    <property type="match status" value="1"/>
</dbReference>
<evidence type="ECO:0000313" key="4">
    <source>
        <dbReference type="Proteomes" id="UP000016665"/>
    </source>
</evidence>
<dbReference type="Ensembl" id="ENSFALT00000041117.1">
    <property type="protein sequence ID" value="ENSFALP00000030982.1"/>
    <property type="gene ID" value="ENSFALG00000012501.2"/>
</dbReference>
<dbReference type="GO" id="GO:0005634">
    <property type="term" value="C:nucleus"/>
    <property type="evidence" value="ECO:0007669"/>
    <property type="project" value="TreeGrafter"/>
</dbReference>
<sequence>SAESTALVRHSEQSPTPEPAARHSAPVSLQHGRRSRGSHRPGNAAAANRSGTRGGSHRRRIPPAAAASAGSGPSAGSGRGPTERCGPPPPRNEGEAGWISPAQPPPHRGADPTTAARGGWGHSSPAPLLPSPLLSPVRCREGKQNKGASRRWRIAPRGAPLPAARRARRVVRPVRPRGAGPRRWVAAGRGEGPRAGGDTWHRPLSPARLGHVAAEPRCVCPAPPGARRAMPLFGNSFSPKKTPPRKWSSLSNLHLMDRSTREVELGLEYGTPTMNLAGQSLKFENGHWVSESGSFTGDRRELQRLRKRNQQLEEENNLLRLKVEILLDMLSETTAESHLMEKELEELKQHNRRKK</sequence>
<feature type="coiled-coil region" evidence="1">
    <location>
        <begin position="295"/>
        <end position="350"/>
    </location>
</feature>
<feature type="compositionally biased region" description="Low complexity" evidence="2">
    <location>
        <begin position="123"/>
        <end position="136"/>
    </location>
</feature>
<name>A0A803W7M6_FICAL</name>
<dbReference type="GO" id="GO:0030178">
    <property type="term" value="P:negative regulation of Wnt signaling pathway"/>
    <property type="evidence" value="ECO:0007669"/>
    <property type="project" value="TreeGrafter"/>
</dbReference>
<dbReference type="AlphaFoldDB" id="A0A803W7M6"/>
<dbReference type="InterPro" id="IPR028118">
    <property type="entry name" value="Chibby_fam"/>
</dbReference>
<accession>A0A803W7M6</accession>